<feature type="compositionally biased region" description="Polar residues" evidence="6">
    <location>
        <begin position="939"/>
        <end position="971"/>
    </location>
</feature>
<keyword evidence="7" id="KW-0472">Membrane</keyword>
<dbReference type="EMBL" id="LUWI01000005">
    <property type="protein sequence ID" value="KZU08378.1"/>
    <property type="molecule type" value="Genomic_DNA"/>
</dbReference>
<dbReference type="InterPro" id="IPR022263">
    <property type="entry name" value="KxYKxGKxW"/>
</dbReference>
<keyword evidence="5" id="KW-0572">Peptidoglycan-anchor</keyword>
<feature type="transmembrane region" description="Helical" evidence="7">
    <location>
        <begin position="23"/>
        <end position="42"/>
    </location>
</feature>
<name>A0AB34Y5A0_LACPN</name>
<feature type="region of interest" description="Disordered" evidence="6">
    <location>
        <begin position="901"/>
        <end position="971"/>
    </location>
</feature>
<dbReference type="NCBIfam" id="TIGR01167">
    <property type="entry name" value="LPXTG_anchor"/>
    <property type="match status" value="1"/>
</dbReference>
<dbReference type="Pfam" id="PF07523">
    <property type="entry name" value="Big_3"/>
    <property type="match status" value="3"/>
</dbReference>
<feature type="transmembrane region" description="Helical" evidence="7">
    <location>
        <begin position="974"/>
        <end position="993"/>
    </location>
</feature>
<dbReference type="Pfam" id="PF06458">
    <property type="entry name" value="MucBP"/>
    <property type="match status" value="1"/>
</dbReference>
<evidence type="ECO:0000259" key="8">
    <source>
        <dbReference type="PROSITE" id="PS50847"/>
    </source>
</evidence>
<keyword evidence="7" id="KW-0812">Transmembrane</keyword>
<evidence type="ECO:0000313" key="10">
    <source>
        <dbReference type="Proteomes" id="UP000076989"/>
    </source>
</evidence>
<evidence type="ECO:0000256" key="5">
    <source>
        <dbReference type="ARBA" id="ARBA00023088"/>
    </source>
</evidence>
<dbReference type="Pfam" id="PF19258">
    <property type="entry name" value="KxYKxGKxW_sig"/>
    <property type="match status" value="1"/>
</dbReference>
<sequence>MNKKIFVGNTCTRYKLFKKGKSWVAMGVTTLSISLGLGMLMVNPSVRADTSSTANSATSSAANSVTSSAANSVTSSAANSVTSSAANSVTSSAANSVTSSAANSVTSSAANSVTSSAANSATSSAANSATSSAANSATSSAANSATSSAANSATSSAVNSATSSAANSATSISAAKAGVSNVKLATDNLSSSTDTTGVVVTSSFNNGDTFSGGGGVIALNTSIEKSATISNGTKLTFTISNPKSINWDNIQLNGGTNYGSLAYDKTSGTITYTFSTDISNAGINFIINLHTAAVDTSKNIITASLNNTSVAITGGTSYNTKANAGGSGGSGYDNQRLIIGNGSYGYIGINDNYVGYINGKNYYLPDMQSMNFNVVVDPGFYTNSQNDKIGRTITLSISGTGASLQADNIYITEKGGFPNTSKSYVPLSSVGWTTTQIDDQTVKISIPDNMDIGWYVLGIVATTPGLNSQYILTDQYESDYITTAQKSTTSGYFQNINNSGFVPKITAMDKNIKQGTTVSDINKWLLDGVTASDVEDGNLSSAVTIKDDTNFVNAWNSNKNGVYTIIYTVTDSDGNTVTQSVSATIYSDITIHYIDKNGTELSAQTTSMANSVGSNYNIIPTSLIKKNGVSYYYVSSNNNLSGIYGENNQPTDIYLTYDIDQTSIDTKDSTLVAGPSTTWKAADNFVSATDEAGSALKLSDITVSGTVDPTKAGRYEVTYSYTDAAGNAVTKTATITVVASQASIDTKDSTLVAGPSTTWKAADNFVSATDEAGSALKLSDITVSGTVDPTKAGRYEVTYSYTDAAGNAVTKTATITVVASQASIDTKDSTLVAGPSTTWKAADNFVSATDEAGSVLKLSDITVSGTVDPTKAGRYEVTYSYTDAAGNVVTKTATITVIVKSNPVTPGKPSQPAKPVSPVTPDQTNQSAKSDQRAKSDHLTTFSQVTSVKSGSALQTTTSHNELPQTDESTQRTMTLGGLLLLVTTSLLTFLGGKKRRNQD</sequence>
<keyword evidence="4" id="KW-0677">Repeat</keyword>
<dbReference type="InterPro" id="IPR013783">
    <property type="entry name" value="Ig-like_fold"/>
</dbReference>
<feature type="compositionally biased region" description="Polar residues" evidence="6">
    <location>
        <begin position="920"/>
        <end position="929"/>
    </location>
</feature>
<keyword evidence="7" id="KW-1133">Transmembrane helix</keyword>
<dbReference type="PROSITE" id="PS50847">
    <property type="entry name" value="GRAM_POS_ANCHORING"/>
    <property type="match status" value="1"/>
</dbReference>
<evidence type="ECO:0000256" key="4">
    <source>
        <dbReference type="ARBA" id="ARBA00022737"/>
    </source>
</evidence>
<evidence type="ECO:0000256" key="1">
    <source>
        <dbReference type="ARBA" id="ARBA00022512"/>
    </source>
</evidence>
<comment type="caution">
    <text evidence="9">The sequence shown here is derived from an EMBL/GenBank/DDBJ whole genome shotgun (WGS) entry which is preliminary data.</text>
</comment>
<evidence type="ECO:0000256" key="3">
    <source>
        <dbReference type="ARBA" id="ARBA00022729"/>
    </source>
</evidence>
<dbReference type="Pfam" id="PF00746">
    <property type="entry name" value="Gram_pos_anchor"/>
    <property type="match status" value="1"/>
</dbReference>
<gene>
    <name evidence="9" type="ORF">Nizo2260_0031</name>
</gene>
<keyword evidence="3" id="KW-0732">Signal</keyword>
<keyword evidence="1" id="KW-0134">Cell wall</keyword>
<evidence type="ECO:0000256" key="2">
    <source>
        <dbReference type="ARBA" id="ARBA00022525"/>
    </source>
</evidence>
<evidence type="ECO:0000256" key="7">
    <source>
        <dbReference type="SAM" id="Phobius"/>
    </source>
</evidence>
<dbReference type="NCBIfam" id="TIGR03715">
    <property type="entry name" value="KxYKxGKxW"/>
    <property type="match status" value="1"/>
</dbReference>
<protein>
    <submittedName>
        <fullName evidence="9">Chitinase</fullName>
    </submittedName>
</protein>
<organism evidence="9 10">
    <name type="scientific">Lactiplantibacillus plantarum</name>
    <name type="common">Lactobacillus plantarum</name>
    <dbReference type="NCBI Taxonomy" id="1590"/>
    <lineage>
        <taxon>Bacteria</taxon>
        <taxon>Bacillati</taxon>
        <taxon>Bacillota</taxon>
        <taxon>Bacilli</taxon>
        <taxon>Lactobacillales</taxon>
        <taxon>Lactobacillaceae</taxon>
        <taxon>Lactiplantibacillus</taxon>
    </lineage>
</organism>
<dbReference type="InterPro" id="IPR009459">
    <property type="entry name" value="MucBP_dom"/>
</dbReference>
<dbReference type="InterPro" id="IPR022038">
    <property type="entry name" value="Ig-like_bact"/>
</dbReference>
<accession>A0AB34Y5A0</accession>
<dbReference type="AlphaFoldDB" id="A0AB34Y5A0"/>
<reference evidence="9 10" key="1">
    <citation type="submission" date="2016-03" db="EMBL/GenBank/DDBJ databases">
        <title>Comparative genomics of 54 Lactobacillus plantarum strains reveals genomic uncoupling from niche constraints.</title>
        <authorList>
            <person name="Martino M.E."/>
        </authorList>
    </citation>
    <scope>NUCLEOTIDE SEQUENCE [LARGE SCALE GENOMIC DNA]</scope>
    <source>
        <strain evidence="9 10">Nizo2260</strain>
    </source>
</reference>
<dbReference type="InterPro" id="IPR019931">
    <property type="entry name" value="LPXTG_anchor"/>
</dbReference>
<proteinExistence type="predicted"/>
<dbReference type="Proteomes" id="UP000076989">
    <property type="component" value="Unassembled WGS sequence"/>
</dbReference>
<dbReference type="Gene3D" id="3.10.20.320">
    <property type="entry name" value="Putative peptidoglycan bound protein (lpxtg motif)"/>
    <property type="match status" value="1"/>
</dbReference>
<feature type="domain" description="Gram-positive cocci surface proteins LPxTG" evidence="8">
    <location>
        <begin position="963"/>
        <end position="1000"/>
    </location>
</feature>
<dbReference type="Gene3D" id="2.60.40.10">
    <property type="entry name" value="Immunoglobulins"/>
    <property type="match status" value="4"/>
</dbReference>
<evidence type="ECO:0000313" key="9">
    <source>
        <dbReference type="EMBL" id="KZU08378.1"/>
    </source>
</evidence>
<keyword evidence="2" id="KW-0964">Secreted</keyword>
<evidence type="ECO:0000256" key="6">
    <source>
        <dbReference type="SAM" id="MobiDB-lite"/>
    </source>
</evidence>